<dbReference type="Proteomes" id="UP000256301">
    <property type="component" value="Unassembled WGS sequence"/>
</dbReference>
<keyword evidence="3 6" id="KW-1133">Transmembrane helix</keyword>
<gene>
    <name evidence="8" type="ORF">DWQ56_12900</name>
</gene>
<evidence type="ECO:0000259" key="7">
    <source>
        <dbReference type="Pfam" id="PF06803"/>
    </source>
</evidence>
<feature type="compositionally biased region" description="Polar residues" evidence="5">
    <location>
        <begin position="78"/>
        <end position="92"/>
    </location>
</feature>
<sequence length="98" mass="11365">MKPIVESFYNWYSSKITHPKYRWIIILGTMVYLFSPLDISPDIFPIIGWIDDGIVLTLLTTELSRLVLDYRNRRPGRVNNQTEVSSPTNTVDTDAVEF</sequence>
<evidence type="ECO:0000313" key="9">
    <source>
        <dbReference type="Proteomes" id="UP000256301"/>
    </source>
</evidence>
<evidence type="ECO:0000313" key="8">
    <source>
        <dbReference type="EMBL" id="REJ56588.1"/>
    </source>
</evidence>
<dbReference type="InterPro" id="IPR010652">
    <property type="entry name" value="DUF1232"/>
</dbReference>
<dbReference type="GO" id="GO:0012505">
    <property type="term" value="C:endomembrane system"/>
    <property type="evidence" value="ECO:0007669"/>
    <property type="project" value="UniProtKB-SubCell"/>
</dbReference>
<evidence type="ECO:0000256" key="3">
    <source>
        <dbReference type="ARBA" id="ARBA00022989"/>
    </source>
</evidence>
<protein>
    <submittedName>
        <fullName evidence="8">DUF1232 domain-containing protein</fullName>
    </submittedName>
</protein>
<reference evidence="8 9" key="1">
    <citation type="submission" date="2017-08" db="EMBL/GenBank/DDBJ databases">
        <title>Functional genomic and metabolic studies of the symbiotic interactions of six Microcystis-dominated communities.</title>
        <authorList>
            <person name="Li Q."/>
            <person name="Lin F."/>
        </authorList>
    </citation>
    <scope>NUCLEOTIDE SEQUENCE [LARGE SCALE GENOMIC DNA]</scope>
    <source>
        <strain evidence="8">DA14</strain>
    </source>
</reference>
<dbReference type="EMBL" id="QQWE01000004">
    <property type="protein sequence ID" value="REJ56588.1"/>
    <property type="molecule type" value="Genomic_DNA"/>
</dbReference>
<evidence type="ECO:0000256" key="2">
    <source>
        <dbReference type="ARBA" id="ARBA00022692"/>
    </source>
</evidence>
<dbReference type="Pfam" id="PF06803">
    <property type="entry name" value="DUF1232"/>
    <property type="match status" value="1"/>
</dbReference>
<organism evidence="8 9">
    <name type="scientific">Microcystis aeruginosa DA14</name>
    <dbReference type="NCBI Taxonomy" id="1987506"/>
    <lineage>
        <taxon>Bacteria</taxon>
        <taxon>Bacillati</taxon>
        <taxon>Cyanobacteriota</taxon>
        <taxon>Cyanophyceae</taxon>
        <taxon>Oscillatoriophycideae</taxon>
        <taxon>Chroococcales</taxon>
        <taxon>Microcystaceae</taxon>
        <taxon>Microcystis</taxon>
    </lineage>
</organism>
<comment type="subcellular location">
    <subcellularLocation>
        <location evidence="1">Endomembrane system</location>
        <topology evidence="1">Multi-pass membrane protein</topology>
    </subcellularLocation>
</comment>
<evidence type="ECO:0000256" key="5">
    <source>
        <dbReference type="SAM" id="MobiDB-lite"/>
    </source>
</evidence>
<comment type="caution">
    <text evidence="8">The sequence shown here is derived from an EMBL/GenBank/DDBJ whole genome shotgun (WGS) entry which is preliminary data.</text>
</comment>
<keyword evidence="2 6" id="KW-0812">Transmembrane</keyword>
<name>A0A3E0MAH2_MICAE</name>
<evidence type="ECO:0000256" key="4">
    <source>
        <dbReference type="ARBA" id="ARBA00023136"/>
    </source>
</evidence>
<evidence type="ECO:0000256" key="6">
    <source>
        <dbReference type="SAM" id="Phobius"/>
    </source>
</evidence>
<feature type="region of interest" description="Disordered" evidence="5">
    <location>
        <begin position="78"/>
        <end position="98"/>
    </location>
</feature>
<dbReference type="AlphaFoldDB" id="A0A3E0MAH2"/>
<feature type="domain" description="DUF1232" evidence="7">
    <location>
        <begin position="23"/>
        <end position="58"/>
    </location>
</feature>
<feature type="transmembrane region" description="Helical" evidence="6">
    <location>
        <begin position="43"/>
        <end position="68"/>
    </location>
</feature>
<feature type="transmembrane region" description="Helical" evidence="6">
    <location>
        <begin position="21"/>
        <end position="37"/>
    </location>
</feature>
<accession>A0A3E0MAH2</accession>
<evidence type="ECO:0000256" key="1">
    <source>
        <dbReference type="ARBA" id="ARBA00004127"/>
    </source>
</evidence>
<proteinExistence type="predicted"/>
<keyword evidence="4 6" id="KW-0472">Membrane</keyword>